<dbReference type="SUPFAM" id="SSF47095">
    <property type="entry name" value="HMG-box"/>
    <property type="match status" value="1"/>
</dbReference>
<feature type="DNA-binding region" description="HMG box" evidence="5">
    <location>
        <begin position="132"/>
        <end position="201"/>
    </location>
</feature>
<dbReference type="Gene3D" id="1.10.30.10">
    <property type="entry name" value="High mobility group box domain"/>
    <property type="match status" value="1"/>
</dbReference>
<dbReference type="EMBL" id="JACEIK010001794">
    <property type="protein sequence ID" value="MCD7472244.1"/>
    <property type="molecule type" value="Genomic_DNA"/>
</dbReference>
<evidence type="ECO:0000256" key="5">
    <source>
        <dbReference type="PROSITE-ProRule" id="PRU00267"/>
    </source>
</evidence>
<comment type="similarity">
    <text evidence="2">Belongs to the HMGB family.</text>
</comment>
<keyword evidence="9" id="KW-1185">Reference proteome</keyword>
<protein>
    <recommendedName>
        <fullName evidence="7">HMG box domain-containing protein</fullName>
    </recommendedName>
</protein>
<evidence type="ECO:0000256" key="2">
    <source>
        <dbReference type="ARBA" id="ARBA00008774"/>
    </source>
</evidence>
<dbReference type="InterPro" id="IPR036910">
    <property type="entry name" value="HMG_box_dom_sf"/>
</dbReference>
<evidence type="ECO:0000259" key="7">
    <source>
        <dbReference type="PROSITE" id="PS50118"/>
    </source>
</evidence>
<feature type="domain" description="HMG box" evidence="7">
    <location>
        <begin position="132"/>
        <end position="201"/>
    </location>
</feature>
<evidence type="ECO:0000256" key="3">
    <source>
        <dbReference type="ARBA" id="ARBA00023125"/>
    </source>
</evidence>
<evidence type="ECO:0000313" key="9">
    <source>
        <dbReference type="Proteomes" id="UP000823775"/>
    </source>
</evidence>
<comment type="subcellular location">
    <subcellularLocation>
        <location evidence="1">Nucleus</location>
    </subcellularLocation>
</comment>
<dbReference type="Pfam" id="PF00505">
    <property type="entry name" value="HMG_box"/>
    <property type="match status" value="1"/>
</dbReference>
<evidence type="ECO:0000256" key="4">
    <source>
        <dbReference type="ARBA" id="ARBA00023242"/>
    </source>
</evidence>
<sequence>MEPIFLSDSEEERVGPSGGSKDGGNPCYSACIHSPDQATMKLGRIPLFVCLSGSFSQLGGFIMKVGKSGAKADNMLGVKKKAPETKEAKKNVKMELVELLDSEEESFDPLRGSKDGGNPCEDRSPVKDPNKPKRSASSFFVFMEEFRKQFEEEHPYNKSAAAVGIAGGDKWKQLSDAGKAPYVEETEKRKVVYLKVRDAYTSV</sequence>
<feature type="compositionally biased region" description="Basic and acidic residues" evidence="6">
    <location>
        <begin position="120"/>
        <end position="131"/>
    </location>
</feature>
<feature type="region of interest" description="Disordered" evidence="6">
    <location>
        <begin position="1"/>
        <end position="26"/>
    </location>
</feature>
<gene>
    <name evidence="8" type="ORF">HAX54_013270</name>
</gene>
<dbReference type="CDD" id="cd22005">
    <property type="entry name" value="HMG-box_AtHMGB1-like"/>
    <property type="match status" value="1"/>
</dbReference>
<dbReference type="PROSITE" id="PS50118">
    <property type="entry name" value="HMG_BOX_2"/>
    <property type="match status" value="1"/>
</dbReference>
<feature type="region of interest" description="Disordered" evidence="6">
    <location>
        <begin position="103"/>
        <end position="133"/>
    </location>
</feature>
<dbReference type="InterPro" id="IPR031061">
    <property type="entry name" value="HMGB_plant"/>
</dbReference>
<organism evidence="8 9">
    <name type="scientific">Datura stramonium</name>
    <name type="common">Jimsonweed</name>
    <name type="synonym">Common thornapple</name>
    <dbReference type="NCBI Taxonomy" id="4076"/>
    <lineage>
        <taxon>Eukaryota</taxon>
        <taxon>Viridiplantae</taxon>
        <taxon>Streptophyta</taxon>
        <taxon>Embryophyta</taxon>
        <taxon>Tracheophyta</taxon>
        <taxon>Spermatophyta</taxon>
        <taxon>Magnoliopsida</taxon>
        <taxon>eudicotyledons</taxon>
        <taxon>Gunneridae</taxon>
        <taxon>Pentapetalae</taxon>
        <taxon>asterids</taxon>
        <taxon>lamiids</taxon>
        <taxon>Solanales</taxon>
        <taxon>Solanaceae</taxon>
        <taxon>Solanoideae</taxon>
        <taxon>Datureae</taxon>
        <taxon>Datura</taxon>
    </lineage>
</organism>
<dbReference type="SMART" id="SM00398">
    <property type="entry name" value="HMG"/>
    <property type="match status" value="1"/>
</dbReference>
<dbReference type="Proteomes" id="UP000823775">
    <property type="component" value="Unassembled WGS sequence"/>
</dbReference>
<keyword evidence="3 5" id="KW-0238">DNA-binding</keyword>
<dbReference type="PANTHER" id="PTHR46261">
    <property type="entry name" value="HIGH MOBILITY GROUP B PROTEIN 4-RELATED"/>
    <property type="match status" value="1"/>
</dbReference>
<reference evidence="8 9" key="1">
    <citation type="journal article" date="2021" name="BMC Genomics">
        <title>Datura genome reveals duplications of psychoactive alkaloid biosynthetic genes and high mutation rate following tissue culture.</title>
        <authorList>
            <person name="Rajewski A."/>
            <person name="Carter-House D."/>
            <person name="Stajich J."/>
            <person name="Litt A."/>
        </authorList>
    </citation>
    <scope>NUCLEOTIDE SEQUENCE [LARGE SCALE GENOMIC DNA]</scope>
    <source>
        <strain evidence="8">AR-01</strain>
    </source>
</reference>
<keyword evidence="4 5" id="KW-0539">Nucleus</keyword>
<evidence type="ECO:0000256" key="1">
    <source>
        <dbReference type="ARBA" id="ARBA00004123"/>
    </source>
</evidence>
<dbReference type="InterPro" id="IPR009071">
    <property type="entry name" value="HMG_box_dom"/>
</dbReference>
<evidence type="ECO:0000256" key="6">
    <source>
        <dbReference type="SAM" id="MobiDB-lite"/>
    </source>
</evidence>
<accession>A0ABS8TL31</accession>
<proteinExistence type="inferred from homology"/>
<comment type="caution">
    <text evidence="8">The sequence shown here is derived from an EMBL/GenBank/DDBJ whole genome shotgun (WGS) entry which is preliminary data.</text>
</comment>
<name>A0ABS8TL31_DATST</name>
<evidence type="ECO:0000313" key="8">
    <source>
        <dbReference type="EMBL" id="MCD7472244.1"/>
    </source>
</evidence>
<dbReference type="PANTHER" id="PTHR46261:SF18">
    <property type="entry name" value="DNA-BINDING PROTEIN MNB1B"/>
    <property type="match status" value="1"/>
</dbReference>